<evidence type="ECO:0000256" key="2">
    <source>
        <dbReference type="ARBA" id="ARBA00022801"/>
    </source>
</evidence>
<keyword evidence="4" id="KW-1185">Reference proteome</keyword>
<dbReference type="GO" id="GO:0009062">
    <property type="term" value="P:fatty acid catabolic process"/>
    <property type="evidence" value="ECO:0007669"/>
    <property type="project" value="TreeGrafter"/>
</dbReference>
<dbReference type="EMBL" id="QRAS01000001">
    <property type="protein sequence ID" value="RDL12192.1"/>
    <property type="molecule type" value="Genomic_DNA"/>
</dbReference>
<dbReference type="GeneID" id="94546190"/>
<dbReference type="Pfam" id="PF03061">
    <property type="entry name" value="4HBT"/>
    <property type="match status" value="1"/>
</dbReference>
<keyword evidence="2 3" id="KW-0378">Hydrolase</keyword>
<dbReference type="RefSeq" id="WP_070230243.1">
    <property type="nucleotide sequence ID" value="NZ_BJYO01000002.1"/>
</dbReference>
<dbReference type="Gene3D" id="3.10.129.10">
    <property type="entry name" value="Hotdog Thioesterase"/>
    <property type="match status" value="1"/>
</dbReference>
<dbReference type="KEGG" id="wso:WSWS_00998"/>
<organism evidence="3 4">
    <name type="scientific">Weissella soli</name>
    <dbReference type="NCBI Taxonomy" id="155866"/>
    <lineage>
        <taxon>Bacteria</taxon>
        <taxon>Bacillati</taxon>
        <taxon>Bacillota</taxon>
        <taxon>Bacilli</taxon>
        <taxon>Lactobacillales</taxon>
        <taxon>Lactobacillaceae</taxon>
        <taxon>Weissella</taxon>
    </lineage>
</organism>
<evidence type="ECO:0000313" key="3">
    <source>
        <dbReference type="EMBL" id="RDL12192.1"/>
    </source>
</evidence>
<dbReference type="PANTHER" id="PTHR11049">
    <property type="entry name" value="ACYL COENZYME A THIOESTER HYDROLASE"/>
    <property type="match status" value="1"/>
</dbReference>
<dbReference type="InterPro" id="IPR029069">
    <property type="entry name" value="HotDog_dom_sf"/>
</dbReference>
<dbReference type="GO" id="GO:0005829">
    <property type="term" value="C:cytosol"/>
    <property type="evidence" value="ECO:0007669"/>
    <property type="project" value="TreeGrafter"/>
</dbReference>
<accession>A0A288Q6H2</accession>
<dbReference type="InterPro" id="IPR040170">
    <property type="entry name" value="Cytosol_ACT"/>
</dbReference>
<proteinExistence type="inferred from homology"/>
<evidence type="ECO:0000313" key="4">
    <source>
        <dbReference type="Proteomes" id="UP000254912"/>
    </source>
</evidence>
<dbReference type="CDD" id="cd03442">
    <property type="entry name" value="BFIT_BACH"/>
    <property type="match status" value="1"/>
</dbReference>
<dbReference type="AlphaFoldDB" id="A0A288Q6H2"/>
<dbReference type="SUPFAM" id="SSF54637">
    <property type="entry name" value="Thioesterase/thiol ester dehydrase-isomerase"/>
    <property type="match status" value="1"/>
</dbReference>
<dbReference type="GO" id="GO:0052816">
    <property type="term" value="F:long-chain fatty acyl-CoA hydrolase activity"/>
    <property type="evidence" value="ECO:0007669"/>
    <property type="project" value="TreeGrafter"/>
</dbReference>
<evidence type="ECO:0000256" key="1">
    <source>
        <dbReference type="ARBA" id="ARBA00010458"/>
    </source>
</evidence>
<comment type="caution">
    <text evidence="3">The sequence shown here is derived from an EMBL/GenBank/DDBJ whole genome shotgun (WGS) entry which is preliminary data.</text>
</comment>
<dbReference type="PANTHER" id="PTHR11049:SF24">
    <property type="entry name" value="CYTOSOLIC ACYL COENZYME A THIOESTER HYDROLASE"/>
    <property type="match status" value="1"/>
</dbReference>
<dbReference type="Proteomes" id="UP000254912">
    <property type="component" value="Unassembled WGS sequence"/>
</dbReference>
<dbReference type="PROSITE" id="PS51770">
    <property type="entry name" value="HOTDOG_ACOT"/>
    <property type="match status" value="1"/>
</dbReference>
<dbReference type="InterPro" id="IPR006683">
    <property type="entry name" value="Thioestr_dom"/>
</dbReference>
<name>A0A288Q6H2_9LACO</name>
<sequence>MREIQINDTTTVANHRVGQPDLNEHQTVFGGRTLSIVDNTASIPAMRVARSIVVTGTMDHIHFLQPFDLRHALSAESYVTGIGSRSIEVFTKIIGEDMETGTRFLGFYAFTTFIIQDANVRMPATTLIADTPEQAQLIAGYTDRKALRDQTRHADESILDTVTLAMPWENRNHENPLTN</sequence>
<dbReference type="GO" id="GO:0006637">
    <property type="term" value="P:acyl-CoA metabolic process"/>
    <property type="evidence" value="ECO:0007669"/>
    <property type="project" value="TreeGrafter"/>
</dbReference>
<reference evidence="3 4" key="1">
    <citation type="submission" date="2018-07" db="EMBL/GenBank/DDBJ databases">
        <title>Genomic Encyclopedia of Type Strains, Phase III (KMG-III): the genomes of soil and plant-associated and newly described type strains.</title>
        <authorList>
            <person name="Whitman W."/>
        </authorList>
    </citation>
    <scope>NUCLEOTIDE SEQUENCE [LARGE SCALE GENOMIC DNA]</scope>
    <source>
        <strain evidence="3 4">CECT 7031</strain>
    </source>
</reference>
<dbReference type="InterPro" id="IPR033120">
    <property type="entry name" value="HOTDOG_ACOT"/>
</dbReference>
<comment type="similarity">
    <text evidence="1">Belongs to the acyl coenzyme A hydrolase family.</text>
</comment>
<protein>
    <submittedName>
        <fullName evidence="3">Acyl-CoA hydrolase</fullName>
    </submittedName>
</protein>
<gene>
    <name evidence="3" type="ORF">DFP99_0627</name>
</gene>